<keyword evidence="2" id="KW-0645">Protease</keyword>
<name>A0ABZ0JA67_9BURK</name>
<dbReference type="EC" id="3.4.-.-" evidence="2"/>
<accession>A0ABZ0JA67</accession>
<keyword evidence="2" id="KW-0482">Metalloprotease</keyword>
<dbReference type="InterPro" id="IPR053136">
    <property type="entry name" value="UTP_pyrophosphatase-like"/>
</dbReference>
<dbReference type="PANTHER" id="PTHR30399:SF1">
    <property type="entry name" value="UTP PYROPHOSPHATASE"/>
    <property type="match status" value="1"/>
</dbReference>
<dbReference type="Proteomes" id="UP001303211">
    <property type="component" value="Chromosome"/>
</dbReference>
<dbReference type="GO" id="GO:0008237">
    <property type="term" value="F:metallopeptidase activity"/>
    <property type="evidence" value="ECO:0007669"/>
    <property type="project" value="UniProtKB-KW"/>
</dbReference>
<dbReference type="CDD" id="cd07344">
    <property type="entry name" value="M48_yhfN_like"/>
    <property type="match status" value="1"/>
</dbReference>
<dbReference type="EMBL" id="CP136921">
    <property type="protein sequence ID" value="WOO34457.1"/>
    <property type="molecule type" value="Genomic_DNA"/>
</dbReference>
<evidence type="ECO:0000313" key="3">
    <source>
        <dbReference type="Proteomes" id="UP001303211"/>
    </source>
</evidence>
<sequence>MTMLLQGLLDLLGGAGDAPPAKAPAPTRPERPRQALLAGQAVPYSLQRARRRSIGFSVGPDGLAVRAPAWVTLAEVDAALQSKADWIVRKLAEQRLRREQQEATRIAWGHGARLPYLGQPLTVLLAGRQPARASLVPAQDGAHALHLPLAQGTAPAEVRAAVQTWLMREARRRFTERLDHFAPLLGVHWTRLRLSSAATRWGSARTGGAISLNWRLMHYTPPIIDYVVAHELAHLRVMDHSPRFWSVVHSVLPNHAQLRRQLREQPAPLWE</sequence>
<dbReference type="PANTHER" id="PTHR30399">
    <property type="entry name" value="UNCHARACTERIZED PROTEIN YGJP"/>
    <property type="match status" value="1"/>
</dbReference>
<protein>
    <submittedName>
        <fullName evidence="2">SprT family zinc-dependent metalloprotease</fullName>
        <ecNumber evidence="2">3.4.-.-</ecNumber>
    </submittedName>
</protein>
<keyword evidence="3" id="KW-1185">Reference proteome</keyword>
<gene>
    <name evidence="2" type="ORF">P4826_15675</name>
</gene>
<dbReference type="RefSeq" id="WP_317703773.1">
    <property type="nucleotide sequence ID" value="NZ_CP136921.1"/>
</dbReference>
<keyword evidence="2" id="KW-0378">Hydrolase</keyword>
<proteinExistence type="predicted"/>
<evidence type="ECO:0000313" key="2">
    <source>
        <dbReference type="EMBL" id="WOO34457.1"/>
    </source>
</evidence>
<dbReference type="Pfam" id="PF01863">
    <property type="entry name" value="YgjP-like"/>
    <property type="match status" value="1"/>
</dbReference>
<dbReference type="Gene3D" id="3.30.2010.10">
    <property type="entry name" value="Metalloproteases ('zincins'), catalytic domain"/>
    <property type="match status" value="1"/>
</dbReference>
<dbReference type="InterPro" id="IPR002725">
    <property type="entry name" value="YgjP-like_metallopeptidase"/>
</dbReference>
<evidence type="ECO:0000259" key="1">
    <source>
        <dbReference type="Pfam" id="PF01863"/>
    </source>
</evidence>
<reference evidence="2 3" key="1">
    <citation type="submission" date="2023-03" db="EMBL/GenBank/DDBJ databases">
        <title>Diaphorobacter basophil sp. nov., isolated from a sewage-treatment plant.</title>
        <authorList>
            <person name="Yang K."/>
        </authorList>
    </citation>
    <scope>NUCLEOTIDE SEQUENCE [LARGE SCALE GENOMIC DNA]</scope>
    <source>
        <strain evidence="2 3">Y-1</strain>
    </source>
</reference>
<organism evidence="2 3">
    <name type="scientific">Diaphorobacter limosus</name>
    <dbReference type="NCBI Taxonomy" id="3036128"/>
    <lineage>
        <taxon>Bacteria</taxon>
        <taxon>Pseudomonadati</taxon>
        <taxon>Pseudomonadota</taxon>
        <taxon>Betaproteobacteria</taxon>
        <taxon>Burkholderiales</taxon>
        <taxon>Comamonadaceae</taxon>
        <taxon>Diaphorobacter</taxon>
    </lineage>
</organism>
<feature type="domain" description="YgjP-like metallopeptidase" evidence="1">
    <location>
        <begin position="52"/>
        <end position="264"/>
    </location>
</feature>